<dbReference type="SUPFAM" id="SSF52540">
    <property type="entry name" value="P-loop containing nucleoside triphosphate hydrolases"/>
    <property type="match status" value="1"/>
</dbReference>
<dbReference type="GO" id="GO:0006269">
    <property type="term" value="P:DNA replication, synthesis of primer"/>
    <property type="evidence" value="ECO:0007669"/>
    <property type="project" value="UniProtKB-KW"/>
</dbReference>
<organism evidence="10 11">
    <name type="scientific">Candidatus Magasanikbacteria bacterium RIFOXYC2_FULL_42_28</name>
    <dbReference type="NCBI Taxonomy" id="1798704"/>
    <lineage>
        <taxon>Bacteria</taxon>
        <taxon>Candidatus Magasanikiibacteriota</taxon>
    </lineage>
</organism>
<evidence type="ECO:0000256" key="5">
    <source>
        <dbReference type="ARBA" id="ARBA00022833"/>
    </source>
</evidence>
<evidence type="ECO:0000313" key="11">
    <source>
        <dbReference type="Proteomes" id="UP000177907"/>
    </source>
</evidence>
<sequence length="656" mass="75066">MFYVKVAPVRRLPLKLQILDYLAPEHLAPILTPGQLVKIPFMKKEIFGVVTEINPGFANATLDKPEKIKSISSIFLEKPIISAEQLNFLIETAVIYHTPLGFLLKENLPPLQPRKLAKLKLVESNAPTTPGLEADPSSGRRGDRSMSPPARGGEAGGVGAITMSAKPELFIYKTKSEKIDAIKKIIGAGEQTLILVPEVNQIKELEKKFGDSAIVFHGDLSPKIKFERWWQVWRREKKMIIGTRAALFLPFFGLQDIILDDEENPSYKSWDMAPRYHTRDAVLMLSRHHGSTLTLLAHTPSVESYFFAKANVYNLVNKLEKFLNPIPELIDLRDERRGGNYNIFSDQMLETAKNAPTGDWFFYVNRRGSAGYVGCRDCGYVSKCQKCERGLVYHRETNNLQCHYCKISSPMNTHCPSCKGVNVVMYGAGTETVEGDARRMFPDRAIVRLDADTIESYKPNLEDNRPKIYIGTQMAWMLIDWEKLSLMVMVEADSALFIPEYKTTENLFLQIREAQFRLPETAKFLIQTAQIDHVVYNALYNPERFYAPELQTRKQFQYPPFYYLLRVLCGVPNSQDAEMQINQYLKALQTLTKDEKKVIIFGPLQTTPYYQQGKYWQIIVVKLPYEKYKDWTKKISAITPPEFKFDPNPNTLLSLN</sequence>
<dbReference type="InterPro" id="IPR041222">
    <property type="entry name" value="PriA_3primeBD"/>
</dbReference>
<dbReference type="EMBL" id="MFQZ01000001">
    <property type="protein sequence ID" value="OGH88591.1"/>
    <property type="molecule type" value="Genomic_DNA"/>
</dbReference>
<dbReference type="Pfam" id="PF17764">
    <property type="entry name" value="PriA_3primeBD"/>
    <property type="match status" value="1"/>
</dbReference>
<evidence type="ECO:0000313" key="10">
    <source>
        <dbReference type="EMBL" id="OGH88591.1"/>
    </source>
</evidence>
<feature type="region of interest" description="Disordered" evidence="8">
    <location>
        <begin position="127"/>
        <end position="158"/>
    </location>
</feature>
<evidence type="ECO:0000256" key="3">
    <source>
        <dbReference type="ARBA" id="ARBA00022723"/>
    </source>
</evidence>
<dbReference type="InterPro" id="IPR005259">
    <property type="entry name" value="PriA"/>
</dbReference>
<keyword evidence="2" id="KW-0235">DNA replication</keyword>
<evidence type="ECO:0000256" key="8">
    <source>
        <dbReference type="SAM" id="MobiDB-lite"/>
    </source>
</evidence>
<dbReference type="InterPro" id="IPR027417">
    <property type="entry name" value="P-loop_NTPase"/>
</dbReference>
<dbReference type="GO" id="GO:0006310">
    <property type="term" value="P:DNA recombination"/>
    <property type="evidence" value="ECO:0007669"/>
    <property type="project" value="InterPro"/>
</dbReference>
<dbReference type="GO" id="GO:0005524">
    <property type="term" value="F:ATP binding"/>
    <property type="evidence" value="ECO:0007669"/>
    <property type="project" value="UniProtKB-KW"/>
</dbReference>
<dbReference type="GO" id="GO:0003677">
    <property type="term" value="F:DNA binding"/>
    <property type="evidence" value="ECO:0007669"/>
    <property type="project" value="UniProtKB-KW"/>
</dbReference>
<keyword evidence="6" id="KW-0067">ATP-binding</keyword>
<dbReference type="GO" id="GO:1990077">
    <property type="term" value="C:primosome complex"/>
    <property type="evidence" value="ECO:0007669"/>
    <property type="project" value="UniProtKB-KW"/>
</dbReference>
<reference evidence="10 11" key="1">
    <citation type="journal article" date="2016" name="Nat. Commun.">
        <title>Thousands of microbial genomes shed light on interconnected biogeochemical processes in an aquifer system.</title>
        <authorList>
            <person name="Anantharaman K."/>
            <person name="Brown C.T."/>
            <person name="Hug L.A."/>
            <person name="Sharon I."/>
            <person name="Castelle C.J."/>
            <person name="Probst A.J."/>
            <person name="Thomas B.C."/>
            <person name="Singh A."/>
            <person name="Wilkins M.J."/>
            <person name="Karaoz U."/>
            <person name="Brodie E.L."/>
            <person name="Williams K.H."/>
            <person name="Hubbard S.S."/>
            <person name="Banfield J.F."/>
        </authorList>
    </citation>
    <scope>NUCLEOTIDE SEQUENCE [LARGE SCALE GENOMIC DNA]</scope>
</reference>
<dbReference type="Gene3D" id="3.40.50.300">
    <property type="entry name" value="P-loop containing nucleotide triphosphate hydrolases"/>
    <property type="match status" value="1"/>
</dbReference>
<dbReference type="GO" id="GO:0006302">
    <property type="term" value="P:double-strand break repair"/>
    <property type="evidence" value="ECO:0007669"/>
    <property type="project" value="InterPro"/>
</dbReference>
<evidence type="ECO:0000256" key="7">
    <source>
        <dbReference type="ARBA" id="ARBA00023125"/>
    </source>
</evidence>
<dbReference type="NCBIfam" id="TIGR00595">
    <property type="entry name" value="priA"/>
    <property type="match status" value="1"/>
</dbReference>
<dbReference type="PANTHER" id="PTHR30580:SF0">
    <property type="entry name" value="PRIMOSOMAL PROTEIN N"/>
    <property type="match status" value="1"/>
</dbReference>
<dbReference type="Gene3D" id="3.40.1440.60">
    <property type="entry name" value="PriA, 3(prime) DNA-binding domain"/>
    <property type="match status" value="1"/>
</dbReference>
<evidence type="ECO:0000256" key="4">
    <source>
        <dbReference type="ARBA" id="ARBA00022741"/>
    </source>
</evidence>
<evidence type="ECO:0000256" key="2">
    <source>
        <dbReference type="ARBA" id="ARBA00022705"/>
    </source>
</evidence>
<dbReference type="InterPro" id="IPR042115">
    <property type="entry name" value="PriA_3primeBD_sf"/>
</dbReference>
<gene>
    <name evidence="10" type="ORF">A3J93_00620</name>
</gene>
<evidence type="ECO:0000259" key="9">
    <source>
        <dbReference type="Pfam" id="PF17764"/>
    </source>
</evidence>
<feature type="domain" description="Primosomal protein N' 3' DNA-binding" evidence="9">
    <location>
        <begin position="17"/>
        <end position="109"/>
    </location>
</feature>
<proteinExistence type="predicted"/>
<dbReference type="GO" id="GO:0006270">
    <property type="term" value="P:DNA replication initiation"/>
    <property type="evidence" value="ECO:0007669"/>
    <property type="project" value="TreeGrafter"/>
</dbReference>
<keyword evidence="7" id="KW-0238">DNA-binding</keyword>
<dbReference type="STRING" id="1798704.A3J93_00620"/>
<dbReference type="AlphaFoldDB" id="A0A1F6NXH5"/>
<evidence type="ECO:0000256" key="1">
    <source>
        <dbReference type="ARBA" id="ARBA00022515"/>
    </source>
</evidence>
<dbReference type="Proteomes" id="UP000177907">
    <property type="component" value="Unassembled WGS sequence"/>
</dbReference>
<keyword evidence="3" id="KW-0479">Metal-binding</keyword>
<dbReference type="GO" id="GO:0046872">
    <property type="term" value="F:metal ion binding"/>
    <property type="evidence" value="ECO:0007669"/>
    <property type="project" value="UniProtKB-KW"/>
</dbReference>
<evidence type="ECO:0000256" key="6">
    <source>
        <dbReference type="ARBA" id="ARBA00022840"/>
    </source>
</evidence>
<keyword evidence="5" id="KW-0862">Zinc</keyword>
<name>A0A1F6NXH5_9BACT</name>
<dbReference type="GO" id="GO:0043138">
    <property type="term" value="F:3'-5' DNA helicase activity"/>
    <property type="evidence" value="ECO:0007669"/>
    <property type="project" value="TreeGrafter"/>
</dbReference>
<keyword evidence="1" id="KW-0639">Primosome</keyword>
<keyword evidence="4" id="KW-0547">Nucleotide-binding</keyword>
<accession>A0A1F6NXH5</accession>
<dbReference type="PANTHER" id="PTHR30580">
    <property type="entry name" value="PRIMOSOMAL PROTEIN N"/>
    <property type="match status" value="1"/>
</dbReference>
<protein>
    <submittedName>
        <fullName evidence="10">Primosomal protein N</fullName>
    </submittedName>
</protein>
<comment type="caution">
    <text evidence="10">The sequence shown here is derived from an EMBL/GenBank/DDBJ whole genome shotgun (WGS) entry which is preliminary data.</text>
</comment>